<proteinExistence type="predicted"/>
<protein>
    <submittedName>
        <fullName evidence="1">Uncharacterized protein</fullName>
    </submittedName>
</protein>
<reference evidence="1" key="1">
    <citation type="journal article" date="2021" name="Proc. Natl. Acad. Sci. U.S.A.">
        <title>A Catalog of Tens of Thousands of Viruses from Human Metagenomes Reveals Hidden Associations with Chronic Diseases.</title>
        <authorList>
            <person name="Tisza M.J."/>
            <person name="Buck C.B."/>
        </authorList>
    </citation>
    <scope>NUCLEOTIDE SEQUENCE</scope>
    <source>
        <strain evidence="1">CtUJJ3</strain>
    </source>
</reference>
<accession>A0A8S5NEB4</accession>
<organism evidence="1">
    <name type="scientific">Caudovirales sp. ctUJJ3</name>
    <dbReference type="NCBI Taxonomy" id="2826777"/>
    <lineage>
        <taxon>Viruses</taxon>
        <taxon>Duplodnaviria</taxon>
        <taxon>Heunggongvirae</taxon>
        <taxon>Uroviricota</taxon>
        <taxon>Caudoviricetes</taxon>
    </lineage>
</organism>
<evidence type="ECO:0000313" key="1">
    <source>
        <dbReference type="EMBL" id="DAD93165.1"/>
    </source>
</evidence>
<sequence length="46" mass="5223">MTNAIFDNYGATGTFQSNLEDVIAFSYEHIPADIQKNGNTKKYKEH</sequence>
<dbReference type="EMBL" id="BK015154">
    <property type="protein sequence ID" value="DAD93165.1"/>
    <property type="molecule type" value="Genomic_DNA"/>
</dbReference>
<name>A0A8S5NEB4_9CAUD</name>